<keyword evidence="2 4" id="KW-0863">Zinc-finger</keyword>
<evidence type="ECO:0000313" key="9">
    <source>
        <dbReference type="RefSeq" id="XP_039143402.1"/>
    </source>
</evidence>
<dbReference type="GeneID" id="120280595"/>
<feature type="coiled-coil region" evidence="5">
    <location>
        <begin position="254"/>
        <end position="288"/>
    </location>
</feature>
<evidence type="ECO:0000256" key="4">
    <source>
        <dbReference type="PROSITE-ProRule" id="PRU00175"/>
    </source>
</evidence>
<dbReference type="CDD" id="cd16649">
    <property type="entry name" value="mRING-HC-C3HC5_CGRF1-like"/>
    <property type="match status" value="1"/>
</dbReference>
<dbReference type="GO" id="GO:0008270">
    <property type="term" value="F:zinc ion binding"/>
    <property type="evidence" value="ECO:0007669"/>
    <property type="project" value="UniProtKB-KW"/>
</dbReference>
<accession>A0AB40CVG2</accession>
<evidence type="ECO:0000256" key="3">
    <source>
        <dbReference type="ARBA" id="ARBA00022833"/>
    </source>
</evidence>
<dbReference type="PANTHER" id="PTHR42647">
    <property type="entry name" value="SBP (S-RIBONUCLEASE BINDING PROTEIN) FAMILY PROTEIN"/>
    <property type="match status" value="1"/>
</dbReference>
<dbReference type="FunFam" id="3.30.40.10:FF:000239">
    <property type="entry name" value="probable BOI-related E3 ubiquitin-protein ligase 2"/>
    <property type="match status" value="1"/>
</dbReference>
<feature type="domain" description="RING-type" evidence="7">
    <location>
        <begin position="370"/>
        <end position="405"/>
    </location>
</feature>
<dbReference type="InterPro" id="IPR013083">
    <property type="entry name" value="Znf_RING/FYVE/PHD"/>
</dbReference>
<evidence type="ECO:0000256" key="2">
    <source>
        <dbReference type="ARBA" id="ARBA00022771"/>
    </source>
</evidence>
<protein>
    <submittedName>
        <fullName evidence="9">Probable BOI-related E3 ubiquitin-protein ligase 2</fullName>
    </submittedName>
</protein>
<gene>
    <name evidence="9" type="primary">LOC120280595</name>
</gene>
<dbReference type="Pfam" id="PF13920">
    <property type="entry name" value="zf-C3HC4_3"/>
    <property type="match status" value="1"/>
</dbReference>
<evidence type="ECO:0000259" key="7">
    <source>
        <dbReference type="PROSITE" id="PS50089"/>
    </source>
</evidence>
<dbReference type="GO" id="GO:0004842">
    <property type="term" value="F:ubiquitin-protein transferase activity"/>
    <property type="evidence" value="ECO:0007669"/>
    <property type="project" value="TreeGrafter"/>
</dbReference>
<dbReference type="Gene3D" id="3.30.40.10">
    <property type="entry name" value="Zinc/RING finger domain, C3HC4 (zinc finger)"/>
    <property type="match status" value="1"/>
</dbReference>
<dbReference type="InterPro" id="IPR001841">
    <property type="entry name" value="Znf_RING"/>
</dbReference>
<feature type="transmembrane region" description="Helical" evidence="6">
    <location>
        <begin position="24"/>
        <end position="44"/>
    </location>
</feature>
<reference evidence="9" key="1">
    <citation type="submission" date="2025-08" db="UniProtKB">
        <authorList>
            <consortium name="RefSeq"/>
        </authorList>
    </citation>
    <scope>IDENTIFICATION</scope>
</reference>
<evidence type="ECO:0000313" key="8">
    <source>
        <dbReference type="Proteomes" id="UP001515500"/>
    </source>
</evidence>
<evidence type="ECO:0000256" key="5">
    <source>
        <dbReference type="SAM" id="Coils"/>
    </source>
</evidence>
<keyword evidence="1" id="KW-0479">Metal-binding</keyword>
<keyword evidence="6" id="KW-1133">Transmembrane helix</keyword>
<keyword evidence="6" id="KW-0812">Transmembrane</keyword>
<name>A0AB40CVG2_DIOCR</name>
<dbReference type="PANTHER" id="PTHR42647:SF9">
    <property type="entry name" value="S-RIBONUCLEASE BINDING PROTEIN SBP1-RELATED"/>
    <property type="match status" value="1"/>
</dbReference>
<organism evidence="8 9">
    <name type="scientific">Dioscorea cayennensis subsp. rotundata</name>
    <name type="common">White Guinea yam</name>
    <name type="synonym">Dioscorea rotundata</name>
    <dbReference type="NCBI Taxonomy" id="55577"/>
    <lineage>
        <taxon>Eukaryota</taxon>
        <taxon>Viridiplantae</taxon>
        <taxon>Streptophyta</taxon>
        <taxon>Embryophyta</taxon>
        <taxon>Tracheophyta</taxon>
        <taxon>Spermatophyta</taxon>
        <taxon>Magnoliopsida</taxon>
        <taxon>Liliopsida</taxon>
        <taxon>Dioscoreales</taxon>
        <taxon>Dioscoreaceae</taxon>
        <taxon>Dioscorea</taxon>
    </lineage>
</organism>
<evidence type="ECO:0000256" key="1">
    <source>
        <dbReference type="ARBA" id="ARBA00022723"/>
    </source>
</evidence>
<dbReference type="PROSITE" id="PS50089">
    <property type="entry name" value="ZF_RING_2"/>
    <property type="match status" value="1"/>
</dbReference>
<dbReference type="RefSeq" id="XP_039143402.1">
    <property type="nucleotide sequence ID" value="XM_039287468.1"/>
</dbReference>
<dbReference type="Proteomes" id="UP001515500">
    <property type="component" value="Chromosome 17"/>
</dbReference>
<keyword evidence="5" id="KW-0175">Coiled coil</keyword>
<keyword evidence="3" id="KW-0862">Zinc</keyword>
<keyword evidence="8" id="KW-1185">Reference proteome</keyword>
<evidence type="ECO:0000256" key="6">
    <source>
        <dbReference type="SAM" id="Phobius"/>
    </source>
</evidence>
<keyword evidence="6" id="KW-0472">Membrane</keyword>
<sequence length="417" mass="47144">MDHDGWGTDKSIPKNERKKDRKKIIIPTVFFSGASCLVLCVRLQSLPLPLHRHRSLRYCWKPPEILRKIIKGRTRGRSIAQSFHLLPIIHIIPRTMFGGNNVNPLFPVFLEDNNQFPYDSNTSTQLQLFANTFNQPIKSREAEDFARAHKLQISLSSPVQDEVDLSASIPNPNVVSTGLRLSLDDDEHNSSVTTASGSMPSVPIIMSLGDNLRIEIDRQREEFDHYIRIQEEHIAKEVKEIKQRHMASFLGTIEKEVGKKLREKEVEIESMNRKNRELVERIKQVAVEAQSWHYRAQYNESVVNVLKNNLKEALAQGADQVKEGCGDSEVDDAASTYNPSHVHGRGLTGVMPLVRFLGNKGSSSGEQMTCKACKTREVSMLLLPCRHLCLCLECEGFIDVCPVCQSMKNASVQVYMP</sequence>
<dbReference type="AlphaFoldDB" id="A0AB40CVG2"/>
<proteinExistence type="predicted"/>